<protein>
    <recommendedName>
        <fullName evidence="3">N-acetyltransferase domain-containing protein</fullName>
    </recommendedName>
</protein>
<evidence type="ECO:0000313" key="4">
    <source>
        <dbReference type="EMBL" id="SLM19147.1"/>
    </source>
</evidence>
<keyword evidence="1" id="KW-0808">Transferase</keyword>
<dbReference type="PANTHER" id="PTHR43420:SF52">
    <property type="entry name" value="N-ACETYLTRANSFERASE YODP"/>
    <property type="match status" value="1"/>
</dbReference>
<accession>A0A3P3XSA3</accession>
<evidence type="ECO:0000259" key="3">
    <source>
        <dbReference type="PROSITE" id="PS51186"/>
    </source>
</evidence>
<dbReference type="EMBL" id="FWDO01000005">
    <property type="protein sequence ID" value="SLM19147.1"/>
    <property type="molecule type" value="Genomic_DNA"/>
</dbReference>
<dbReference type="AlphaFoldDB" id="A0A3P3XSA3"/>
<organism evidence="4">
    <name type="scientific">uncultured spirochete</name>
    <dbReference type="NCBI Taxonomy" id="156406"/>
    <lineage>
        <taxon>Bacteria</taxon>
        <taxon>Pseudomonadati</taxon>
        <taxon>Spirochaetota</taxon>
        <taxon>Spirochaetia</taxon>
        <taxon>Spirochaetales</taxon>
        <taxon>environmental samples</taxon>
    </lineage>
</organism>
<evidence type="ECO:0000256" key="1">
    <source>
        <dbReference type="ARBA" id="ARBA00022679"/>
    </source>
</evidence>
<dbReference type="PROSITE" id="PS51186">
    <property type="entry name" value="GNAT"/>
    <property type="match status" value="1"/>
</dbReference>
<dbReference type="GO" id="GO:0016747">
    <property type="term" value="F:acyltransferase activity, transferring groups other than amino-acyl groups"/>
    <property type="evidence" value="ECO:0007669"/>
    <property type="project" value="InterPro"/>
</dbReference>
<dbReference type="Pfam" id="PF13508">
    <property type="entry name" value="Acetyltransf_7"/>
    <property type="match status" value="1"/>
</dbReference>
<name>A0A3P3XSA3_9SPIR</name>
<gene>
    <name evidence="4" type="ORF">SPIRO4BDMA_50662</name>
</gene>
<feature type="domain" description="N-acetyltransferase" evidence="3">
    <location>
        <begin position="1"/>
        <end position="162"/>
    </location>
</feature>
<evidence type="ECO:0000256" key="2">
    <source>
        <dbReference type="ARBA" id="ARBA00023315"/>
    </source>
</evidence>
<sequence length="164" mass="19808">MIRKSRPEDASRMADIQVFGWRYAYRTIVDDRILFSKLNIEKKAQSIRKTIENDTEEWLVFEEDEIIKGIMVIGRSRDEDKKDSFELWCIYVDPLMMRQGVGREMLEYCENEARRRGYRENSLWVLERNTIGKNFYEKNGYVADGKRQELEKLHAYEIRYCKQL</sequence>
<dbReference type="Gene3D" id="3.40.630.30">
    <property type="match status" value="1"/>
</dbReference>
<dbReference type="PANTHER" id="PTHR43420">
    <property type="entry name" value="ACETYLTRANSFERASE"/>
    <property type="match status" value="1"/>
</dbReference>
<dbReference type="InterPro" id="IPR016181">
    <property type="entry name" value="Acyl_CoA_acyltransferase"/>
</dbReference>
<dbReference type="SUPFAM" id="SSF55729">
    <property type="entry name" value="Acyl-CoA N-acyltransferases (Nat)"/>
    <property type="match status" value="1"/>
</dbReference>
<proteinExistence type="predicted"/>
<dbReference type="InterPro" id="IPR050680">
    <property type="entry name" value="YpeA/RimI_acetyltransf"/>
</dbReference>
<keyword evidence="2" id="KW-0012">Acyltransferase</keyword>
<reference evidence="4" key="1">
    <citation type="submission" date="2017-02" db="EMBL/GenBank/DDBJ databases">
        <authorList>
            <person name="Regsiter A."/>
            <person name="William W."/>
        </authorList>
    </citation>
    <scope>NUCLEOTIDE SEQUENCE</scope>
    <source>
        <strain evidence="4">BdmA 4</strain>
    </source>
</reference>
<dbReference type="CDD" id="cd04301">
    <property type="entry name" value="NAT_SF"/>
    <property type="match status" value="1"/>
</dbReference>
<dbReference type="InterPro" id="IPR000182">
    <property type="entry name" value="GNAT_dom"/>
</dbReference>